<reference evidence="7 8" key="1">
    <citation type="submission" date="2020-05" db="EMBL/GenBank/DDBJ databases">
        <title>Azospirillum oleiclasticum sp. nov, a nitrogen-fixing and heavy crude oil-emulsifying bacterium isolated from the crude oil of Yumen Oilfield.</title>
        <authorList>
            <person name="Wu D."/>
            <person name="Cai M."/>
            <person name="Zhang X."/>
        </authorList>
    </citation>
    <scope>NUCLEOTIDE SEQUENCE [LARGE SCALE GENOMIC DNA]</scope>
    <source>
        <strain evidence="7 8">ROY-1-1-2</strain>
    </source>
</reference>
<proteinExistence type="inferred from homology"/>
<dbReference type="SUPFAM" id="SSF47413">
    <property type="entry name" value="lambda repressor-like DNA-binding domains"/>
    <property type="match status" value="1"/>
</dbReference>
<comment type="caution">
    <text evidence="7">The sequence shown here is derived from an EMBL/GenBank/DDBJ whole genome shotgun (WGS) entry which is preliminary data.</text>
</comment>
<keyword evidence="2" id="KW-0805">Transcription regulation</keyword>
<feature type="region of interest" description="Disordered" evidence="5">
    <location>
        <begin position="124"/>
        <end position="165"/>
    </location>
</feature>
<dbReference type="Gene3D" id="1.10.260.40">
    <property type="entry name" value="lambda repressor-like DNA-binding domains"/>
    <property type="match status" value="1"/>
</dbReference>
<evidence type="ECO:0000256" key="5">
    <source>
        <dbReference type="SAM" id="MobiDB-lite"/>
    </source>
</evidence>
<gene>
    <name evidence="7" type="ORF">HND93_32925</name>
</gene>
<dbReference type="EMBL" id="JABFDB010000041">
    <property type="protein sequence ID" value="NYZ24533.1"/>
    <property type="molecule type" value="Genomic_DNA"/>
</dbReference>
<sequence length="165" mass="18231">MTSDWSEFCQLIDSAENRSLPKRKSVARNSDDDFPLADIADFGNVTLMKSDTSHSRPPKNADILPAWIVCQLWMRGTSLAAIADAEGVKKQTVSKAIADGRSARIERAVAKALGIAPHVLWPERFDPDGTRRPGPFNRKRPITPRIRRNPTTPPTSSNVKDQEAA</sequence>
<evidence type="ECO:0000313" key="8">
    <source>
        <dbReference type="Proteomes" id="UP000584642"/>
    </source>
</evidence>
<evidence type="ECO:0000256" key="3">
    <source>
        <dbReference type="ARBA" id="ARBA00023125"/>
    </source>
</evidence>
<dbReference type="InterPro" id="IPR010982">
    <property type="entry name" value="Lambda_DNA-bd_dom_sf"/>
</dbReference>
<dbReference type="RefSeq" id="WP_180286309.1">
    <property type="nucleotide sequence ID" value="NZ_JABFDB010000041.1"/>
</dbReference>
<comment type="similarity">
    <text evidence="1">Belongs to the ner transcriptional regulatory family.</text>
</comment>
<evidence type="ECO:0000256" key="4">
    <source>
        <dbReference type="ARBA" id="ARBA00023163"/>
    </source>
</evidence>
<keyword evidence="8" id="KW-1185">Reference proteome</keyword>
<dbReference type="Proteomes" id="UP000584642">
    <property type="component" value="Unassembled WGS sequence"/>
</dbReference>
<keyword evidence="4" id="KW-0804">Transcription</keyword>
<evidence type="ECO:0000256" key="1">
    <source>
        <dbReference type="ARBA" id="ARBA00006157"/>
    </source>
</evidence>
<name>A0ABX2TMF0_9PROT</name>
<evidence type="ECO:0000256" key="2">
    <source>
        <dbReference type="ARBA" id="ARBA00023015"/>
    </source>
</evidence>
<feature type="compositionally biased region" description="Basic residues" evidence="5">
    <location>
        <begin position="137"/>
        <end position="148"/>
    </location>
</feature>
<feature type="domain" description="Ner winged helix-turn-helix DNA-binding" evidence="6">
    <location>
        <begin position="65"/>
        <end position="131"/>
    </location>
</feature>
<keyword evidence="3" id="KW-0238">DNA-binding</keyword>
<accession>A0ABX2TMF0</accession>
<dbReference type="InterPro" id="IPR038722">
    <property type="entry name" value="Ner_HTH_dom"/>
</dbReference>
<evidence type="ECO:0000259" key="6">
    <source>
        <dbReference type="Pfam" id="PF13693"/>
    </source>
</evidence>
<protein>
    <recommendedName>
        <fullName evidence="6">Ner winged helix-turn-helix DNA-binding domain-containing protein</fullName>
    </recommendedName>
</protein>
<organism evidence="7 8">
    <name type="scientific">Azospirillum oleiclasticum</name>
    <dbReference type="NCBI Taxonomy" id="2735135"/>
    <lineage>
        <taxon>Bacteria</taxon>
        <taxon>Pseudomonadati</taxon>
        <taxon>Pseudomonadota</taxon>
        <taxon>Alphaproteobacteria</taxon>
        <taxon>Rhodospirillales</taxon>
        <taxon>Azospirillaceae</taxon>
        <taxon>Azospirillum</taxon>
    </lineage>
</organism>
<dbReference type="Pfam" id="PF13693">
    <property type="entry name" value="HTH_35"/>
    <property type="match status" value="1"/>
</dbReference>
<evidence type="ECO:0000313" key="7">
    <source>
        <dbReference type="EMBL" id="NYZ24533.1"/>
    </source>
</evidence>